<dbReference type="Gene3D" id="1.10.640.10">
    <property type="entry name" value="Haem peroxidase domain superfamily, animal type"/>
    <property type="match status" value="2"/>
</dbReference>
<dbReference type="SMART" id="SM00408">
    <property type="entry name" value="IGc2"/>
    <property type="match status" value="2"/>
</dbReference>
<evidence type="ECO:0000256" key="3">
    <source>
        <dbReference type="ARBA" id="ARBA00022525"/>
    </source>
</evidence>
<evidence type="ECO:0000256" key="2">
    <source>
        <dbReference type="ARBA" id="ARBA00009588"/>
    </source>
</evidence>
<keyword evidence="4" id="KW-0560">Oxidoreductase</keyword>
<dbReference type="GO" id="GO:0048681">
    <property type="term" value="P:negative regulation of axon regeneration"/>
    <property type="evidence" value="ECO:0007669"/>
    <property type="project" value="EnsemblMetazoa"/>
</dbReference>
<dbReference type="InterPro" id="IPR019791">
    <property type="entry name" value="Haem_peroxidase_animal"/>
</dbReference>
<dbReference type="PRINTS" id="PR00457">
    <property type="entry name" value="ANPEROXIDASE"/>
</dbReference>
<organism evidence="20">
    <name type="scientific">Caenorhabditis brenneri</name>
    <name type="common">Nematode worm</name>
    <dbReference type="NCBI Taxonomy" id="135651"/>
    <lineage>
        <taxon>Eukaryota</taxon>
        <taxon>Metazoa</taxon>
        <taxon>Ecdysozoa</taxon>
        <taxon>Nematoda</taxon>
        <taxon>Chromadorea</taxon>
        <taxon>Rhabditida</taxon>
        <taxon>Rhabditina</taxon>
        <taxon>Rhabditomorpha</taxon>
        <taxon>Rhabditoidea</taxon>
        <taxon>Rhabditidae</taxon>
        <taxon>Peloderinae</taxon>
        <taxon>Caenorhabditis</taxon>
    </lineage>
</organism>
<dbReference type="InterPro" id="IPR003598">
    <property type="entry name" value="Ig_sub2"/>
</dbReference>
<keyword evidence="15" id="KW-0349">Heme</keyword>
<dbReference type="FunFam" id="1.10.640.10:FF:000050">
    <property type="entry name" value="Protein CBR-PXN-2"/>
    <property type="match status" value="1"/>
</dbReference>
<evidence type="ECO:0000259" key="18">
    <source>
        <dbReference type="PROSITE" id="PS50835"/>
    </source>
</evidence>
<feature type="binding site" description="axial binding residue" evidence="15">
    <location>
        <position position="1054"/>
    </location>
    <ligand>
        <name>heme b</name>
        <dbReference type="ChEBI" id="CHEBI:60344"/>
    </ligand>
    <ligandPart>
        <name>Fe</name>
        <dbReference type="ChEBI" id="CHEBI:18248"/>
    </ligandPart>
</feature>
<dbReference type="GO" id="GO:0005604">
    <property type="term" value="C:basement membrane"/>
    <property type="evidence" value="ECO:0007669"/>
    <property type="project" value="EnsemblMetazoa"/>
</dbReference>
<dbReference type="SMART" id="SM00082">
    <property type="entry name" value="LRRCT"/>
    <property type="match status" value="1"/>
</dbReference>
<dbReference type="SMART" id="SM00013">
    <property type="entry name" value="LRRNT"/>
    <property type="match status" value="1"/>
</dbReference>
<dbReference type="GO" id="GO:0071711">
    <property type="term" value="P:basement membrane organization"/>
    <property type="evidence" value="ECO:0007669"/>
    <property type="project" value="EnsemblMetazoa"/>
</dbReference>
<dbReference type="PROSITE" id="PS50835">
    <property type="entry name" value="IG_LIKE"/>
    <property type="match status" value="2"/>
</dbReference>
<comment type="catalytic activity">
    <reaction evidence="12">
        <text>L-lysyl-[collagen] + L-methionyl-[collagen] + hypobromite = [collagen]-L-lysyl-N-S-L-methionyl-[collagen] + bromide + H2O + H(+)</text>
        <dbReference type="Rhea" id="RHEA:66024"/>
        <dbReference type="Rhea" id="RHEA-COMP:12751"/>
        <dbReference type="Rhea" id="RHEA-COMP:16949"/>
        <dbReference type="Rhea" id="RHEA-COMP:16951"/>
        <dbReference type="ChEBI" id="CHEBI:15377"/>
        <dbReference type="ChEBI" id="CHEBI:15378"/>
        <dbReference type="ChEBI" id="CHEBI:15858"/>
        <dbReference type="ChEBI" id="CHEBI:16044"/>
        <dbReference type="ChEBI" id="CHEBI:29250"/>
        <dbReference type="ChEBI" id="CHEBI:29969"/>
        <dbReference type="ChEBI" id="CHEBI:166867"/>
    </reaction>
    <physiologicalReaction direction="left-to-right" evidence="12">
        <dbReference type="Rhea" id="RHEA:66025"/>
    </physiologicalReaction>
</comment>
<feature type="compositionally biased region" description="Basic residues" evidence="16">
    <location>
        <begin position="1319"/>
        <end position="1329"/>
    </location>
</feature>
<dbReference type="SUPFAM" id="SSF48113">
    <property type="entry name" value="Heme-dependent peroxidases"/>
    <property type="match status" value="2"/>
</dbReference>
<dbReference type="GO" id="GO:0020037">
    <property type="term" value="F:heme binding"/>
    <property type="evidence" value="ECO:0007669"/>
    <property type="project" value="InterPro"/>
</dbReference>
<dbReference type="Gene3D" id="2.10.70.10">
    <property type="entry name" value="Complement Module, domain 1"/>
    <property type="match status" value="1"/>
</dbReference>
<dbReference type="HOGENOM" id="CLU_006087_0_0_1"/>
<evidence type="ECO:0000256" key="14">
    <source>
        <dbReference type="ARBA" id="ARBA00049501"/>
    </source>
</evidence>
<dbReference type="InterPro" id="IPR001611">
    <property type="entry name" value="Leu-rich_rpt"/>
</dbReference>
<dbReference type="Pfam" id="PF13855">
    <property type="entry name" value="LRR_8"/>
    <property type="match status" value="1"/>
</dbReference>
<dbReference type="eggNOG" id="KOG2408">
    <property type="taxonomic scope" value="Eukaryota"/>
</dbReference>
<dbReference type="GO" id="GO:0046872">
    <property type="term" value="F:metal ion binding"/>
    <property type="evidence" value="ECO:0007669"/>
    <property type="project" value="UniProtKB-KW"/>
</dbReference>
<protein>
    <submittedName>
        <fullName evidence="19">CBN-PXN-2 protein</fullName>
    </submittedName>
</protein>
<dbReference type="eggNOG" id="KOG0619">
    <property type="taxonomic scope" value="Eukaryota"/>
</dbReference>
<evidence type="ECO:0000256" key="12">
    <source>
        <dbReference type="ARBA" id="ARBA00048396"/>
    </source>
</evidence>
<dbReference type="InterPro" id="IPR013098">
    <property type="entry name" value="Ig_I-set"/>
</dbReference>
<dbReference type="SUPFAM" id="SSF52058">
    <property type="entry name" value="L domain-like"/>
    <property type="match status" value="1"/>
</dbReference>
<evidence type="ECO:0000256" key="8">
    <source>
        <dbReference type="ARBA" id="ARBA00023157"/>
    </source>
</evidence>
<accession>G0MHK4</accession>
<feature type="domain" description="Ig-like" evidence="18">
    <location>
        <begin position="454"/>
        <end position="541"/>
    </location>
</feature>
<evidence type="ECO:0000256" key="7">
    <source>
        <dbReference type="ARBA" id="ARBA00022737"/>
    </source>
</evidence>
<dbReference type="GO" id="GO:0005615">
    <property type="term" value="C:extracellular space"/>
    <property type="evidence" value="ECO:0007669"/>
    <property type="project" value="TreeGrafter"/>
</dbReference>
<comment type="subcellular location">
    <subcellularLocation>
        <location evidence="1">Secreted</location>
    </subcellularLocation>
</comment>
<evidence type="ECO:0000256" key="17">
    <source>
        <dbReference type="SAM" id="SignalP"/>
    </source>
</evidence>
<keyword evidence="6 17" id="KW-0732">Signal</keyword>
<evidence type="ECO:0000313" key="19">
    <source>
        <dbReference type="EMBL" id="EGT59454.1"/>
    </source>
</evidence>
<dbReference type="OrthoDB" id="823504at2759"/>
<comment type="catalytic activity">
    <reaction evidence="11">
        <text>L-lysyl-[collagen] + L-methionyl-[collagen] + H2O2 = [collagen]-L-lysyl-N-S-L-methionyl-[collagen] + 2 H2O + H(+)</text>
        <dbReference type="Rhea" id="RHEA:66020"/>
        <dbReference type="Rhea" id="RHEA-COMP:12751"/>
        <dbReference type="Rhea" id="RHEA-COMP:16949"/>
        <dbReference type="Rhea" id="RHEA-COMP:16951"/>
        <dbReference type="ChEBI" id="CHEBI:15377"/>
        <dbReference type="ChEBI" id="CHEBI:15378"/>
        <dbReference type="ChEBI" id="CHEBI:16044"/>
        <dbReference type="ChEBI" id="CHEBI:16240"/>
        <dbReference type="ChEBI" id="CHEBI:29969"/>
        <dbReference type="ChEBI" id="CHEBI:166867"/>
    </reaction>
    <physiologicalReaction direction="left-to-right" evidence="11">
        <dbReference type="Rhea" id="RHEA:66021"/>
    </physiologicalReaction>
</comment>
<dbReference type="PROSITE" id="PS50292">
    <property type="entry name" value="PEROXIDASE_3"/>
    <property type="match status" value="1"/>
</dbReference>
<evidence type="ECO:0000256" key="6">
    <source>
        <dbReference type="ARBA" id="ARBA00022729"/>
    </source>
</evidence>
<keyword evidence="5" id="KW-0433">Leucine-rich repeat</keyword>
<feature type="region of interest" description="Disordered" evidence="16">
    <location>
        <begin position="1312"/>
        <end position="1342"/>
    </location>
</feature>
<comment type="catalytic activity">
    <reaction evidence="10">
        <text>bromide + H2O2 = hypobromite + H2O</text>
        <dbReference type="Rhea" id="RHEA:66016"/>
        <dbReference type="ChEBI" id="CHEBI:15377"/>
        <dbReference type="ChEBI" id="CHEBI:15858"/>
        <dbReference type="ChEBI" id="CHEBI:16240"/>
        <dbReference type="ChEBI" id="CHEBI:29250"/>
    </reaction>
    <physiologicalReaction direction="left-to-right" evidence="10">
        <dbReference type="Rhea" id="RHEA:66017"/>
    </physiologicalReaction>
</comment>
<evidence type="ECO:0000256" key="13">
    <source>
        <dbReference type="ARBA" id="ARBA00048887"/>
    </source>
</evidence>
<feature type="domain" description="Ig-like" evidence="18">
    <location>
        <begin position="345"/>
        <end position="447"/>
    </location>
</feature>
<evidence type="ECO:0000256" key="15">
    <source>
        <dbReference type="PIRSR" id="PIRSR619791-2"/>
    </source>
</evidence>
<dbReference type="InterPro" id="IPR000483">
    <property type="entry name" value="Cys-rich_flank_reg_C"/>
</dbReference>
<proteinExistence type="inferred from homology"/>
<keyword evidence="9" id="KW-0325">Glycoprotein</keyword>
<dbReference type="GO" id="GO:0110011">
    <property type="term" value="P:regulation of basement membrane organization"/>
    <property type="evidence" value="ECO:0007669"/>
    <property type="project" value="EnsemblMetazoa"/>
</dbReference>
<dbReference type="EMBL" id="GL379795">
    <property type="protein sequence ID" value="EGT59454.1"/>
    <property type="molecule type" value="Genomic_DNA"/>
</dbReference>
<dbReference type="Pfam" id="PF07679">
    <property type="entry name" value="I-set"/>
    <property type="match status" value="2"/>
</dbReference>
<dbReference type="SUPFAM" id="SSF48726">
    <property type="entry name" value="Immunoglobulin"/>
    <property type="match status" value="2"/>
</dbReference>
<dbReference type="Pfam" id="PF03098">
    <property type="entry name" value="An_peroxidase"/>
    <property type="match status" value="2"/>
</dbReference>
<comment type="catalytic activity">
    <reaction evidence="13">
        <text>L-tyrosyl-[protein] + bromide + H2O2 + H(+) = 3-bromo-L-tyrosyl-[protein] + 2 H2O</text>
        <dbReference type="Rhea" id="RHEA:69360"/>
        <dbReference type="Rhea" id="RHEA-COMP:10136"/>
        <dbReference type="Rhea" id="RHEA-COMP:17686"/>
        <dbReference type="ChEBI" id="CHEBI:15377"/>
        <dbReference type="ChEBI" id="CHEBI:15378"/>
        <dbReference type="ChEBI" id="CHEBI:15858"/>
        <dbReference type="ChEBI" id="CHEBI:16240"/>
        <dbReference type="ChEBI" id="CHEBI:46858"/>
        <dbReference type="ChEBI" id="CHEBI:183512"/>
    </reaction>
    <physiologicalReaction direction="left-to-right" evidence="13">
        <dbReference type="Rhea" id="RHEA:69361"/>
    </physiologicalReaction>
</comment>
<evidence type="ECO:0000313" key="20">
    <source>
        <dbReference type="Proteomes" id="UP000008068"/>
    </source>
</evidence>
<dbReference type="FunCoup" id="G0MHK4">
    <property type="interactions" value="329"/>
</dbReference>
<keyword evidence="4" id="KW-0575">Peroxidase</keyword>
<keyword evidence="8" id="KW-1015">Disulfide bond</keyword>
<keyword evidence="15" id="KW-0408">Iron</keyword>
<evidence type="ECO:0000256" key="9">
    <source>
        <dbReference type="ARBA" id="ARBA00023180"/>
    </source>
</evidence>
<comment type="similarity">
    <text evidence="2">Belongs to the immunoglobulin superfamily. DCC family.</text>
</comment>
<dbReference type="STRING" id="135651.G0MHK4"/>
<dbReference type="GO" id="GO:0007411">
    <property type="term" value="P:axon guidance"/>
    <property type="evidence" value="ECO:0007669"/>
    <property type="project" value="EnsemblMetazoa"/>
</dbReference>
<dbReference type="InterPro" id="IPR000372">
    <property type="entry name" value="LRRNT"/>
</dbReference>
<dbReference type="InParanoid" id="G0MHK4"/>
<keyword evidence="3" id="KW-0964">Secreted</keyword>
<dbReference type="PANTHER" id="PTHR11475:SF140">
    <property type="entry name" value="PEROXIDASIN HOMOLOG PXN-2"/>
    <property type="match status" value="1"/>
</dbReference>
<dbReference type="InterPro" id="IPR036179">
    <property type="entry name" value="Ig-like_dom_sf"/>
</dbReference>
<dbReference type="Proteomes" id="UP000008068">
    <property type="component" value="Unassembled WGS sequence"/>
</dbReference>
<dbReference type="PANTHER" id="PTHR11475">
    <property type="entry name" value="OXIDASE/PEROXIDASE"/>
    <property type="match status" value="1"/>
</dbReference>
<feature type="chain" id="PRO_5003403918" evidence="17">
    <location>
        <begin position="17"/>
        <end position="1382"/>
    </location>
</feature>
<dbReference type="Gene3D" id="2.60.40.10">
    <property type="entry name" value="Immunoglobulins"/>
    <property type="match status" value="2"/>
</dbReference>
<evidence type="ECO:0000256" key="10">
    <source>
        <dbReference type="ARBA" id="ARBA00047544"/>
    </source>
</evidence>
<dbReference type="InterPro" id="IPR032675">
    <property type="entry name" value="LRR_dom_sf"/>
</dbReference>
<feature type="signal peptide" evidence="17">
    <location>
        <begin position="1"/>
        <end position="16"/>
    </location>
</feature>
<dbReference type="GO" id="GO:0010172">
    <property type="term" value="P:embryonic body morphogenesis"/>
    <property type="evidence" value="ECO:0007669"/>
    <property type="project" value="EnsemblMetazoa"/>
</dbReference>
<feature type="compositionally biased region" description="Basic and acidic residues" evidence="16">
    <location>
        <begin position="1330"/>
        <end position="1342"/>
    </location>
</feature>
<dbReference type="GO" id="GO:0006979">
    <property type="term" value="P:response to oxidative stress"/>
    <property type="evidence" value="ECO:0007669"/>
    <property type="project" value="InterPro"/>
</dbReference>
<dbReference type="InterPro" id="IPR003599">
    <property type="entry name" value="Ig_sub"/>
</dbReference>
<dbReference type="SMART" id="SM00409">
    <property type="entry name" value="IG"/>
    <property type="match status" value="2"/>
</dbReference>
<keyword evidence="7" id="KW-0677">Repeat</keyword>
<evidence type="ECO:0000256" key="4">
    <source>
        <dbReference type="ARBA" id="ARBA00022559"/>
    </source>
</evidence>
<dbReference type="GO" id="GO:0004601">
    <property type="term" value="F:peroxidase activity"/>
    <property type="evidence" value="ECO:0007669"/>
    <property type="project" value="UniProtKB-KW"/>
</dbReference>
<dbReference type="InterPro" id="IPR007110">
    <property type="entry name" value="Ig-like_dom"/>
</dbReference>
<evidence type="ECO:0000256" key="1">
    <source>
        <dbReference type="ARBA" id="ARBA00004613"/>
    </source>
</evidence>
<comment type="catalytic activity">
    <reaction evidence="14">
        <text>hypobromite + L-tyrosyl-[protein] + H(+) = 3-bromo-L-tyrosyl-[protein] + H2O</text>
        <dbReference type="Rhea" id="RHEA:69356"/>
        <dbReference type="Rhea" id="RHEA-COMP:10136"/>
        <dbReference type="Rhea" id="RHEA-COMP:17686"/>
        <dbReference type="ChEBI" id="CHEBI:15377"/>
        <dbReference type="ChEBI" id="CHEBI:15378"/>
        <dbReference type="ChEBI" id="CHEBI:29250"/>
        <dbReference type="ChEBI" id="CHEBI:46858"/>
        <dbReference type="ChEBI" id="CHEBI:183512"/>
    </reaction>
    <physiologicalReaction direction="left-to-right" evidence="14">
        <dbReference type="Rhea" id="RHEA:69357"/>
    </physiologicalReaction>
</comment>
<keyword evidence="20" id="KW-1185">Reference proteome</keyword>
<dbReference type="InterPro" id="IPR037120">
    <property type="entry name" value="Haem_peroxidase_sf_animal"/>
</dbReference>
<dbReference type="InterPro" id="IPR003591">
    <property type="entry name" value="Leu-rich_rpt_typical-subtyp"/>
</dbReference>
<name>G0MHK4_CAEBE</name>
<sequence length="1382" mass="157177">MRLAFLFLYYLSLANGCPTECQCSGLDVHCEGKNLASIPTHIPIAATNLYFSNNFLTSLSKADFHNLPNIQYLDLSNNSIRHIEETLIDSFPGLKYLDLSWNKIKYVPKLSTAPNALVSLNLIHNEISKLDDDLISNSPYLQTFLLQRNRVQSLPHDFFNVRMVPTLKTVKMSGNPWSCDCRLTYMKQFANALSAHSNQNTFVVGKCFFPKELRNSVFRNLSLEELKCEKPVYGKSDDGMYKMSCPNNEMEAYHYDPIFLENNKEARHTAHFARDKDGSLLSNGQFTRNYQCAFYRQKQSAIQMQKKINQAISEAMTTSTMEPSTTTTMEPMTTTTVEEATTMEPTTIEMTVTTEMAKEELMFVHKQSDVSSRDGETLELICEATGEPKPTISWIFKDQTLMESRKHKFAKNGSVLRIFPFLNTDAGQYKCVASSGDESQTHMFTVSLKESEQPVIVDAPMDTNATIGQQVTLRCYAKGFPTPDIAWLFEGTRIPRRNTRYTISDNNVELTIEKVTRHDSGVFTCQAVNSVGSAVATANLLVGAKLTEKVDKLLDDSTIEKIAKEAKEKVEKALSSTKDQRKMDKIESPHDLRKLFKFAINLKKVDLGKAREIYEESIRLVQMHIDNGLAFEAKMISPNVSYEAVLPVSYVQTLMEKSGCQTGQFAESCEDYCFFSKYRSYDGQCNNQEHPWWGVSEMAFLRLIPPRYENGFNTPVGWEKGKLYNGYQVPNARKVSRVLIGTDETTPHSHLSAMTMQWGQFIDHDLTLTAPALTRHSYKEGAFCNRTCENADPCFNIQLEADDPKLHTGLYQKHPCMEFERNGAACGSGETSPIFQRVTYRDQLNLLTSYLDASGIYGNSEEQALELRDLYSDHGLLRFDIVSGANKPYMPFEKDSDMDCRRNYSRENPIKCFLAGDIRANEQVGSLQGWSTGFYVTHRLSSSIAAGVNEYAHHIFERTQPNCIEIVGSERELGWGDYFPRYGFNTGIMLKMKISETRKIIGAILQHITYNDWLPKILGKATYDTIIGEYKGYNPDVNPTIANEFATAALRFAHTLINTQLFRFDKDFKETKEGHLPLHNAFFAPERLVSEGGVDPLLRGLFAAPIKLPRPDQVLNKELTEKLFNRYHEVALDLAALNIQRGRDHGLPSWTEYRKFCNLTVPKTWSDMKSIVQNDTVISKLQSLYGVPENIDLWVGGVTEKRTADALMGPTLACIIADQFKRLRDGDRFWYENEEMFSKTQLRQIKKVTLSKIICTNGDDIDRIQRDIFVYHGNSTQFYETCESLPEINLNMWTTCCDAMCSSSSSLARNAIGGDEKAKRRKRRQHSKKSCHDDGKRRKSGDRWDHANDMCVECMCDDGEVWCKAKDFCKSKSFKKAFFKSQ</sequence>
<dbReference type="FunFam" id="1.10.640.10:FF:000042">
    <property type="entry name" value="Protein CBR-PXN-2"/>
    <property type="match status" value="1"/>
</dbReference>
<evidence type="ECO:0000256" key="11">
    <source>
        <dbReference type="ARBA" id="ARBA00047610"/>
    </source>
</evidence>
<evidence type="ECO:0000256" key="16">
    <source>
        <dbReference type="SAM" id="MobiDB-lite"/>
    </source>
</evidence>
<dbReference type="InterPro" id="IPR010255">
    <property type="entry name" value="Haem_peroxidase_sf"/>
</dbReference>
<dbReference type="Gene3D" id="3.80.10.10">
    <property type="entry name" value="Ribonuclease Inhibitor"/>
    <property type="match status" value="2"/>
</dbReference>
<dbReference type="FunFam" id="2.60.40.10:FF:000299">
    <property type="entry name" value="protogenin isoform X2"/>
    <property type="match status" value="1"/>
</dbReference>
<keyword evidence="15" id="KW-0479">Metal-binding</keyword>
<dbReference type="InterPro" id="IPR013783">
    <property type="entry name" value="Ig-like_fold"/>
</dbReference>
<evidence type="ECO:0000256" key="5">
    <source>
        <dbReference type="ARBA" id="ARBA00022614"/>
    </source>
</evidence>
<dbReference type="SMART" id="SM00369">
    <property type="entry name" value="LRR_TYP"/>
    <property type="match status" value="4"/>
</dbReference>
<reference evidence="20" key="1">
    <citation type="submission" date="2011-07" db="EMBL/GenBank/DDBJ databases">
        <authorList>
            <consortium name="Caenorhabditis brenneri Sequencing and Analysis Consortium"/>
            <person name="Wilson R.K."/>
        </authorList>
    </citation>
    <scope>NUCLEOTIDE SEQUENCE [LARGE SCALE GENOMIC DNA]</scope>
    <source>
        <strain evidence="20">PB2801</strain>
    </source>
</reference>
<dbReference type="PROSITE" id="PS51450">
    <property type="entry name" value="LRR"/>
    <property type="match status" value="2"/>
</dbReference>
<dbReference type="OMA" id="MECRRNR"/>
<gene>
    <name evidence="19" type="primary">Cbn-pxn-2</name>
    <name evidence="19" type="ORF">CAEBREN_09046</name>
</gene>
<dbReference type="FunFam" id="2.60.40.10:FF:001895">
    <property type="entry name" value="PeroXidasiN (Drosophila peroxidase) homolog"/>
    <property type="match status" value="1"/>
</dbReference>